<name>A0A1I0Z0I9_9CLOT</name>
<reference evidence="2 3" key="1">
    <citation type="submission" date="2016-10" db="EMBL/GenBank/DDBJ databases">
        <authorList>
            <person name="de Groot N.N."/>
        </authorList>
    </citation>
    <scope>NUCLEOTIDE SEQUENCE [LARGE SCALE GENOMIC DNA]</scope>
    <source>
        <strain evidence="2 3">DSM 12271</strain>
    </source>
</reference>
<evidence type="ECO:0000313" key="3">
    <source>
        <dbReference type="Proteomes" id="UP000198619"/>
    </source>
</evidence>
<proteinExistence type="predicted"/>
<evidence type="ECO:0000313" key="2">
    <source>
        <dbReference type="EMBL" id="SFB18932.1"/>
    </source>
</evidence>
<sequence length="454" mass="53067">MEYTSFDELRRELLKETLAFRRREDINSKFKRKFLFLIERCSLSLMEGEDNFFGLFMVKIKRNIGMNLTWPIETEATLTNFVMTFDVVEILNLSEKEIIALIKHEILHIMYDHYGRTKSLRDKYSPLAVNLAMDISVNQFIKNMPAFSYKIDSVNMSLNLNLNQDQSLESYAYKIDMALKDKIKNGDKNKFEDDLFDMENIHESFLSMNDIKDLSKKTALSSFRNGRAPNGLEDILSGIVEKPEISWSKYLKRLISVYPSGYKKTITRKNRRQPDRLDLRGVLRNHISKILVAIDISGSITDEEIKEILREIFNLIKNNNVKVTLAEIDNEVRRVYEVKNKNDLRTKLDRRGGTEFSPLFKYANNNGFKDHLIIYFTDGMGEEKLTVKPMNHNIIWVLTGKSEKLSLNESCGKILKLKNSNKYEFDKDLVGIEIAREMIRELDNLNNRDLEGYR</sequence>
<dbReference type="AlphaFoldDB" id="A0A1I0Z0I9"/>
<dbReference type="OrthoDB" id="9809307at2"/>
<dbReference type="SUPFAM" id="SSF53300">
    <property type="entry name" value="vWA-like"/>
    <property type="match status" value="1"/>
</dbReference>
<dbReference type="STRING" id="84698.SAMN04488528_101668"/>
<gene>
    <name evidence="2" type="ORF">SAMN04488528_101668</name>
</gene>
<dbReference type="Proteomes" id="UP000198619">
    <property type="component" value="Unassembled WGS sequence"/>
</dbReference>
<dbReference type="InterPro" id="IPR018698">
    <property type="entry name" value="VWA-like_dom"/>
</dbReference>
<dbReference type="InterPro" id="IPR036465">
    <property type="entry name" value="vWFA_dom_sf"/>
</dbReference>
<dbReference type="PANTHER" id="PTHR38730:SF1">
    <property type="entry name" value="SLL7028 PROTEIN"/>
    <property type="match status" value="1"/>
</dbReference>
<organism evidence="2 3">
    <name type="scientific">Clostridium frigidicarnis</name>
    <dbReference type="NCBI Taxonomy" id="84698"/>
    <lineage>
        <taxon>Bacteria</taxon>
        <taxon>Bacillati</taxon>
        <taxon>Bacillota</taxon>
        <taxon>Clostridia</taxon>
        <taxon>Eubacteriales</taxon>
        <taxon>Clostridiaceae</taxon>
        <taxon>Clostridium</taxon>
    </lineage>
</organism>
<evidence type="ECO:0000259" key="1">
    <source>
        <dbReference type="Pfam" id="PF09967"/>
    </source>
</evidence>
<protein>
    <submittedName>
        <fullName evidence="2">Predicted metal-dependent peptidase</fullName>
    </submittedName>
</protein>
<dbReference type="Gene3D" id="3.40.50.410">
    <property type="entry name" value="von Willebrand factor, type A domain"/>
    <property type="match status" value="1"/>
</dbReference>
<dbReference type="EMBL" id="FOKI01000016">
    <property type="protein sequence ID" value="SFB18932.1"/>
    <property type="molecule type" value="Genomic_DNA"/>
</dbReference>
<accession>A0A1I0Z0I9</accession>
<feature type="domain" description="VWA-like" evidence="1">
    <location>
        <begin position="291"/>
        <end position="416"/>
    </location>
</feature>
<dbReference type="Pfam" id="PF09967">
    <property type="entry name" value="DUF2201"/>
    <property type="match status" value="1"/>
</dbReference>
<keyword evidence="3" id="KW-1185">Reference proteome</keyword>
<dbReference type="RefSeq" id="WP_090041481.1">
    <property type="nucleotide sequence ID" value="NZ_FOKI01000016.1"/>
</dbReference>
<dbReference type="PANTHER" id="PTHR38730">
    <property type="entry name" value="SLL7028 PROTEIN"/>
    <property type="match status" value="1"/>
</dbReference>